<dbReference type="Gene3D" id="3.40.30.20">
    <property type="match status" value="1"/>
</dbReference>
<feature type="transmembrane region" description="Helical" evidence="6">
    <location>
        <begin position="779"/>
        <end position="803"/>
    </location>
</feature>
<sequence>MVKESNVDVLVIGAGPAGLMAANALAKAGISSRVIDQRQKKVAAGQADGIQPRTIEVFQSYGLAERLLREGNQMHLAAFYNPAPGGGIVRDGRAPDVTAPSARFPFEVTLHQGAIEAIFLDSLRTDGREIERPIIPTEIKLNEDSEVISKLDTYPVKITLNHLEPEDGAEKLEIVHAKFVLGADGAHSWVRKELGFTMDGEQTDYVWGVVDMIPTTNFPDIRNRTAIHSNTGSCMIIPREGDVVRLYLQLSDDDAREVINAKGRIDKTLWTPRRLMEIAKRSFSPFDIDFPDEVEWWTLYIIGQRVASNFSLKERIFIAGDACHTHSPKAGQGMNASMNDSHNLIWKIAYILRGWADPSLLKTYEFERRKYAQDLIDFDRKFSALFSGKPRTEENQDGVSHEEFLQAFQTFGGFSSGIGIQYSPSLLTNITNQALAPGLEIGKRFPPQIVIRAADARPYELQDLMPSDTRFKILVFTGNLTEANGQRVKLDAFSKAATTEGGFLNKFGNRGQQGWTEVFELLTIVSGKKETVNHNDVPAALRTHWSKVLLDDVDVKGEIGGKAYTTYGISTNGAVAVKDFPCNSDKLFCLETISATDSRINYSGTWVVQNGGQYKYSADSSSSASVSFKGSAVYWYGAQEFRGGSASVSVDGGDVTTVDASEGTTENGGTSIVPLYSKTGLDGSQTHTLLIQYKGEGSSGGIYITLYHIDFDTSSGSASVTPSTTITTTIFGSSTQAASGSSTGSSSIADGVEIITTFIPTSTATSAVSSATDKQSSKLGIILGAVFGSLSALLVIGILIFFLRRRVAKRRITPNEMREGDPSQVVPYLNSLSTPVNSLSKSHGTSGLMRPSPSPLQSTSKGQMSTSDPESNSITRVVQLPNQTESGPTQSHSYLTSWTPTTEHVRSNTPPPEYS</sequence>
<dbReference type="Gene3D" id="2.60.120.260">
    <property type="entry name" value="Galactose-binding domain-like"/>
    <property type="match status" value="1"/>
</dbReference>
<gene>
    <name evidence="9" type="ORF">PNOK_0470900</name>
</gene>
<feature type="compositionally biased region" description="Polar residues" evidence="5">
    <location>
        <begin position="836"/>
        <end position="845"/>
    </location>
</feature>
<dbReference type="PRINTS" id="PR00420">
    <property type="entry name" value="RNGMNOXGNASE"/>
</dbReference>
<dbReference type="SUPFAM" id="SSF51905">
    <property type="entry name" value="FAD/NAD(P)-binding domain"/>
    <property type="match status" value="1"/>
</dbReference>
<evidence type="ECO:0000256" key="5">
    <source>
        <dbReference type="SAM" id="MobiDB-lite"/>
    </source>
</evidence>
<reference evidence="9 10" key="1">
    <citation type="journal article" date="2017" name="Mol. Ecol.">
        <title>Comparative and population genomic landscape of Phellinus noxius: A hypervariable fungus causing root rot in trees.</title>
        <authorList>
            <person name="Chung C.L."/>
            <person name="Lee T.J."/>
            <person name="Akiba M."/>
            <person name="Lee H.H."/>
            <person name="Kuo T.H."/>
            <person name="Liu D."/>
            <person name="Ke H.M."/>
            <person name="Yokoi T."/>
            <person name="Roa M.B."/>
            <person name="Lu M.J."/>
            <person name="Chang Y.Y."/>
            <person name="Ann P.J."/>
            <person name="Tsai J.N."/>
            <person name="Chen C.Y."/>
            <person name="Tzean S.S."/>
            <person name="Ota Y."/>
            <person name="Hattori T."/>
            <person name="Sahashi N."/>
            <person name="Liou R.F."/>
            <person name="Kikuchi T."/>
            <person name="Tsai I.J."/>
        </authorList>
    </citation>
    <scope>NUCLEOTIDE SEQUENCE [LARGE SCALE GENOMIC DNA]</scope>
    <source>
        <strain evidence="9 10">FFPRI411160</strain>
    </source>
</reference>
<dbReference type="Proteomes" id="UP000217199">
    <property type="component" value="Unassembled WGS sequence"/>
</dbReference>
<dbReference type="GO" id="GO:0016709">
    <property type="term" value="F:oxidoreductase activity, acting on paired donors, with incorporation or reduction of molecular oxygen, NAD(P)H as one donor, and incorporation of one atom of oxygen"/>
    <property type="evidence" value="ECO:0007669"/>
    <property type="project" value="UniProtKB-ARBA"/>
</dbReference>
<dbReference type="GO" id="GO:0071949">
    <property type="term" value="F:FAD binding"/>
    <property type="evidence" value="ECO:0007669"/>
    <property type="project" value="InterPro"/>
</dbReference>
<accession>A0A286UJX9</accession>
<keyword evidence="6" id="KW-1133">Transmembrane helix</keyword>
<evidence type="ECO:0000313" key="9">
    <source>
        <dbReference type="EMBL" id="PAV19775.1"/>
    </source>
</evidence>
<proteinExistence type="inferred from homology"/>
<evidence type="ECO:0000313" key="10">
    <source>
        <dbReference type="Proteomes" id="UP000217199"/>
    </source>
</evidence>
<dbReference type="InParanoid" id="A0A286UJX9"/>
<dbReference type="CDD" id="cd02979">
    <property type="entry name" value="PHOX_C"/>
    <property type="match status" value="1"/>
</dbReference>
<dbReference type="InterPro" id="IPR036188">
    <property type="entry name" value="FAD/NAD-bd_sf"/>
</dbReference>
<dbReference type="InterPro" id="IPR012941">
    <property type="entry name" value="Phe_hydrox_C_dim_dom"/>
</dbReference>
<evidence type="ECO:0000256" key="2">
    <source>
        <dbReference type="ARBA" id="ARBA00022630"/>
    </source>
</evidence>
<keyword evidence="6" id="KW-0812">Transmembrane</keyword>
<feature type="compositionally biased region" description="Polar residues" evidence="5">
    <location>
        <begin position="855"/>
        <end position="902"/>
    </location>
</feature>
<keyword evidence="10" id="KW-1185">Reference proteome</keyword>
<feature type="region of interest" description="Disordered" evidence="5">
    <location>
        <begin position="836"/>
        <end position="915"/>
    </location>
</feature>
<keyword evidence="2" id="KW-0285">Flavoprotein</keyword>
<dbReference type="Gene3D" id="3.30.9.10">
    <property type="entry name" value="D-Amino Acid Oxidase, subunit A, domain 2"/>
    <property type="match status" value="1"/>
</dbReference>
<dbReference type="Pfam" id="PF01494">
    <property type="entry name" value="FAD_binding_3"/>
    <property type="match status" value="1"/>
</dbReference>
<keyword evidence="4" id="KW-0560">Oxidoreductase</keyword>
<comment type="similarity">
    <text evidence="1">Belongs to the PheA/TfdB FAD monooxygenase family.</text>
</comment>
<keyword evidence="6" id="KW-0472">Membrane</keyword>
<evidence type="ECO:0000256" key="6">
    <source>
        <dbReference type="SAM" id="Phobius"/>
    </source>
</evidence>
<dbReference type="InterPro" id="IPR002938">
    <property type="entry name" value="FAD-bd"/>
</dbReference>
<evidence type="ECO:0000256" key="4">
    <source>
        <dbReference type="ARBA" id="ARBA00023002"/>
    </source>
</evidence>
<dbReference type="EMBL" id="NBII01000004">
    <property type="protein sequence ID" value="PAV19775.1"/>
    <property type="molecule type" value="Genomic_DNA"/>
</dbReference>
<dbReference type="PANTHER" id="PTHR43004:SF20">
    <property type="entry name" value="2-MONOOXYGENASE, PUTATIVE (AFU_ORTHOLOGUE AFUA_1G13660)-RELATED"/>
    <property type="match status" value="1"/>
</dbReference>
<feature type="domain" description="Phenol hydroxylase-like C-terminal dimerisation" evidence="8">
    <location>
        <begin position="420"/>
        <end position="577"/>
    </location>
</feature>
<comment type="caution">
    <text evidence="9">The sequence shown here is derived from an EMBL/GenBank/DDBJ whole genome shotgun (WGS) entry which is preliminary data.</text>
</comment>
<dbReference type="CDD" id="cd12087">
    <property type="entry name" value="TM_EGFR-like"/>
    <property type="match status" value="1"/>
</dbReference>
<dbReference type="InterPro" id="IPR050641">
    <property type="entry name" value="RIFMO-like"/>
</dbReference>
<dbReference type="InterPro" id="IPR038220">
    <property type="entry name" value="PHOX_C_sf"/>
</dbReference>
<dbReference type="InterPro" id="IPR036249">
    <property type="entry name" value="Thioredoxin-like_sf"/>
</dbReference>
<dbReference type="AlphaFoldDB" id="A0A286UJX9"/>
<organism evidence="9 10">
    <name type="scientific">Pyrrhoderma noxium</name>
    <dbReference type="NCBI Taxonomy" id="2282107"/>
    <lineage>
        <taxon>Eukaryota</taxon>
        <taxon>Fungi</taxon>
        <taxon>Dikarya</taxon>
        <taxon>Basidiomycota</taxon>
        <taxon>Agaricomycotina</taxon>
        <taxon>Agaricomycetes</taxon>
        <taxon>Hymenochaetales</taxon>
        <taxon>Hymenochaetaceae</taxon>
        <taxon>Pyrrhoderma</taxon>
    </lineage>
</organism>
<protein>
    <submittedName>
        <fullName evidence="9">Fad binding domain-containing</fullName>
    </submittedName>
</protein>
<dbReference type="SUPFAM" id="SSF54373">
    <property type="entry name" value="FAD-linked reductases, C-terminal domain"/>
    <property type="match status" value="1"/>
</dbReference>
<evidence type="ECO:0000256" key="1">
    <source>
        <dbReference type="ARBA" id="ARBA00007801"/>
    </source>
</evidence>
<evidence type="ECO:0000259" key="8">
    <source>
        <dbReference type="Pfam" id="PF07976"/>
    </source>
</evidence>
<name>A0A286UJX9_9AGAM</name>
<dbReference type="Gene3D" id="3.50.50.60">
    <property type="entry name" value="FAD/NAD(P)-binding domain"/>
    <property type="match status" value="1"/>
</dbReference>
<evidence type="ECO:0000256" key="3">
    <source>
        <dbReference type="ARBA" id="ARBA00022827"/>
    </source>
</evidence>
<dbReference type="OrthoDB" id="1716816at2759"/>
<dbReference type="PANTHER" id="PTHR43004">
    <property type="entry name" value="TRK SYSTEM POTASSIUM UPTAKE PROTEIN"/>
    <property type="match status" value="1"/>
</dbReference>
<keyword evidence="3" id="KW-0274">FAD</keyword>
<feature type="domain" description="FAD-binding" evidence="7">
    <location>
        <begin position="7"/>
        <end position="378"/>
    </location>
</feature>
<dbReference type="Pfam" id="PF07976">
    <property type="entry name" value="Phe_hydrox_dim"/>
    <property type="match status" value="1"/>
</dbReference>
<dbReference type="SUPFAM" id="SSF52833">
    <property type="entry name" value="Thioredoxin-like"/>
    <property type="match status" value="1"/>
</dbReference>
<dbReference type="STRING" id="2282107.A0A286UJX9"/>
<evidence type="ECO:0000259" key="7">
    <source>
        <dbReference type="Pfam" id="PF01494"/>
    </source>
</evidence>